<feature type="region of interest" description="Disordered" evidence="1">
    <location>
        <begin position="170"/>
        <end position="200"/>
    </location>
</feature>
<sequence length="248" mass="27066">MGRDTIQLENTVSTISQEYLLEFTSEYGILESLHPKLPDPEDPIVLFPEGKVGVYTKFFEFANFYMDLFNLINAPNPTKVKTETRPRAAYEVPLVTATTIRVIDMGDMDVASRSLGTPATIEKSALDFADEDPPLVFTERGDKEIAKAILESGPEKEAAAIGPVVNKKHCKRGNKGAETNAPPKVLRKDHVASRPSQSTLGGKSLAAIEIEANSIGFAHATQETPVNVNDLDSLSYAKPRPIPEQDIA</sequence>
<proteinExistence type="predicted"/>
<feature type="non-terminal residue" evidence="2">
    <location>
        <position position="248"/>
    </location>
</feature>
<evidence type="ECO:0000313" key="2">
    <source>
        <dbReference type="EMBL" id="GEW83731.1"/>
    </source>
</evidence>
<comment type="caution">
    <text evidence="2">The sequence shown here is derived from an EMBL/GenBank/DDBJ whole genome shotgun (WGS) entry which is preliminary data.</text>
</comment>
<name>A0A699GYJ7_TANCI</name>
<evidence type="ECO:0000256" key="1">
    <source>
        <dbReference type="SAM" id="MobiDB-lite"/>
    </source>
</evidence>
<organism evidence="2">
    <name type="scientific">Tanacetum cinerariifolium</name>
    <name type="common">Dalmatian daisy</name>
    <name type="synonym">Chrysanthemum cinerariifolium</name>
    <dbReference type="NCBI Taxonomy" id="118510"/>
    <lineage>
        <taxon>Eukaryota</taxon>
        <taxon>Viridiplantae</taxon>
        <taxon>Streptophyta</taxon>
        <taxon>Embryophyta</taxon>
        <taxon>Tracheophyta</taxon>
        <taxon>Spermatophyta</taxon>
        <taxon>Magnoliopsida</taxon>
        <taxon>eudicotyledons</taxon>
        <taxon>Gunneridae</taxon>
        <taxon>Pentapetalae</taxon>
        <taxon>asterids</taxon>
        <taxon>campanulids</taxon>
        <taxon>Asterales</taxon>
        <taxon>Asteraceae</taxon>
        <taxon>Asteroideae</taxon>
        <taxon>Anthemideae</taxon>
        <taxon>Anthemidinae</taxon>
        <taxon>Tanacetum</taxon>
    </lineage>
</organism>
<feature type="region of interest" description="Disordered" evidence="1">
    <location>
        <begin position="218"/>
        <end position="248"/>
    </location>
</feature>
<dbReference type="EMBL" id="BKCJ010076296">
    <property type="protein sequence ID" value="GEW83731.1"/>
    <property type="molecule type" value="Genomic_DNA"/>
</dbReference>
<protein>
    <submittedName>
        <fullName evidence="2">Uncharacterized protein</fullName>
    </submittedName>
</protein>
<accession>A0A699GYJ7</accession>
<feature type="compositionally biased region" description="Polar residues" evidence="1">
    <location>
        <begin position="221"/>
        <end position="232"/>
    </location>
</feature>
<gene>
    <name evidence="2" type="ORF">Tci_255707</name>
</gene>
<reference evidence="2" key="1">
    <citation type="journal article" date="2019" name="Sci. Rep.">
        <title>Draft genome of Tanacetum cinerariifolium, the natural source of mosquito coil.</title>
        <authorList>
            <person name="Yamashiro T."/>
            <person name="Shiraishi A."/>
            <person name="Satake H."/>
            <person name="Nakayama K."/>
        </authorList>
    </citation>
    <scope>NUCLEOTIDE SEQUENCE</scope>
</reference>
<dbReference type="AlphaFoldDB" id="A0A699GYJ7"/>